<dbReference type="RefSeq" id="WP_098074174.1">
    <property type="nucleotide sequence ID" value="NZ_PDEQ01000001.1"/>
</dbReference>
<dbReference type="Gene3D" id="3.10.129.10">
    <property type="entry name" value="Hotdog Thioesterase"/>
    <property type="match status" value="1"/>
</dbReference>
<proteinExistence type="predicted"/>
<dbReference type="EMBL" id="PDEQ01000001">
    <property type="protein sequence ID" value="PEN15274.1"/>
    <property type="molecule type" value="Genomic_DNA"/>
</dbReference>
<comment type="caution">
    <text evidence="2">The sequence shown here is derived from an EMBL/GenBank/DDBJ whole genome shotgun (WGS) entry which is preliminary data.</text>
</comment>
<dbReference type="InterPro" id="IPR029069">
    <property type="entry name" value="HotDog_dom_sf"/>
</dbReference>
<keyword evidence="3" id="KW-1185">Reference proteome</keyword>
<protein>
    <recommendedName>
        <fullName evidence="4">Thioesterase domain-containing protein</fullName>
    </recommendedName>
</protein>
<evidence type="ECO:0000256" key="1">
    <source>
        <dbReference type="SAM" id="MobiDB-lite"/>
    </source>
</evidence>
<dbReference type="Proteomes" id="UP000220102">
    <property type="component" value="Unassembled WGS sequence"/>
</dbReference>
<organism evidence="2 3">
    <name type="scientific">Longibacter salinarum</name>
    <dbReference type="NCBI Taxonomy" id="1850348"/>
    <lineage>
        <taxon>Bacteria</taxon>
        <taxon>Pseudomonadati</taxon>
        <taxon>Rhodothermota</taxon>
        <taxon>Rhodothermia</taxon>
        <taxon>Rhodothermales</taxon>
        <taxon>Salisaetaceae</taxon>
        <taxon>Longibacter</taxon>
    </lineage>
</organism>
<evidence type="ECO:0000313" key="2">
    <source>
        <dbReference type="EMBL" id="PEN15274.1"/>
    </source>
</evidence>
<dbReference type="AlphaFoldDB" id="A0A2A8D328"/>
<evidence type="ECO:0008006" key="4">
    <source>
        <dbReference type="Google" id="ProtNLM"/>
    </source>
</evidence>
<feature type="region of interest" description="Disordered" evidence="1">
    <location>
        <begin position="127"/>
        <end position="182"/>
    </location>
</feature>
<dbReference type="OrthoDB" id="344730at2"/>
<evidence type="ECO:0000313" key="3">
    <source>
        <dbReference type="Proteomes" id="UP000220102"/>
    </source>
</evidence>
<name>A0A2A8D328_9BACT</name>
<gene>
    <name evidence="2" type="ORF">CRI94_03065</name>
</gene>
<accession>A0A2A8D328</accession>
<reference evidence="2 3" key="1">
    <citation type="submission" date="2017-10" db="EMBL/GenBank/DDBJ databases">
        <title>Draft genome of Longibacter Salinarum.</title>
        <authorList>
            <person name="Goh K.M."/>
            <person name="Shamsir M.S."/>
            <person name="Lim S.W."/>
        </authorList>
    </citation>
    <scope>NUCLEOTIDE SEQUENCE [LARGE SCALE GENOMIC DNA]</scope>
    <source>
        <strain evidence="2 3">KCTC 52045</strain>
    </source>
</reference>
<dbReference type="SUPFAM" id="SSF54637">
    <property type="entry name" value="Thioesterase/thiol ester dehydrase-isomerase"/>
    <property type="match status" value="1"/>
</dbReference>
<sequence length="192" mass="20548">MIKNEHFRRLEHIYASELPGSDAGHVSVNFGRALLNADLADRRESTVGGKDLPHQKLMSDAAALAAGSLEKERTVSAESFDMNVHLPEYAGEVVATARVVMAQPPKFVVQAALLTPEGEVIAEAQGVYEPTDQKLPPDPNPDLKESGEVAMPGRANTHAETGAPTAERSTPEPQPATFMPVFPTPVGMLCLN</sequence>